<dbReference type="InterPro" id="IPR029058">
    <property type="entry name" value="AB_hydrolase_fold"/>
</dbReference>
<keyword evidence="4" id="KW-0436">Ligase</keyword>
<dbReference type="SUPFAM" id="SSF47336">
    <property type="entry name" value="ACP-like"/>
    <property type="match status" value="1"/>
</dbReference>
<dbReference type="GO" id="GO:0044550">
    <property type="term" value="P:secondary metabolite biosynthetic process"/>
    <property type="evidence" value="ECO:0007669"/>
    <property type="project" value="TreeGrafter"/>
</dbReference>
<dbReference type="GO" id="GO:0031177">
    <property type="term" value="F:phosphopantetheine binding"/>
    <property type="evidence" value="ECO:0007669"/>
    <property type="project" value="InterPro"/>
</dbReference>
<dbReference type="SMART" id="SM00823">
    <property type="entry name" value="PKS_PP"/>
    <property type="match status" value="1"/>
</dbReference>
<evidence type="ECO:0000256" key="2">
    <source>
        <dbReference type="ARBA" id="ARBA00022450"/>
    </source>
</evidence>
<dbReference type="Pfam" id="PF13193">
    <property type="entry name" value="AMP-binding_C"/>
    <property type="match status" value="1"/>
</dbReference>
<dbReference type="GO" id="GO:0005737">
    <property type="term" value="C:cytoplasm"/>
    <property type="evidence" value="ECO:0007669"/>
    <property type="project" value="TreeGrafter"/>
</dbReference>
<evidence type="ECO:0000256" key="4">
    <source>
        <dbReference type="ARBA" id="ARBA00022598"/>
    </source>
</evidence>
<dbReference type="InterPro" id="IPR020459">
    <property type="entry name" value="AMP-binding"/>
</dbReference>
<dbReference type="PRINTS" id="PR00154">
    <property type="entry name" value="AMPBINDING"/>
</dbReference>
<dbReference type="FunFam" id="3.40.50.980:FF:000001">
    <property type="entry name" value="Non-ribosomal peptide synthetase"/>
    <property type="match status" value="1"/>
</dbReference>
<dbReference type="EMBL" id="KT282100">
    <property type="protein sequence ID" value="ALJ49909.1"/>
    <property type="molecule type" value="Genomic_DNA"/>
</dbReference>
<keyword evidence="2" id="KW-0596">Phosphopantetheine</keyword>
<dbReference type="GO" id="GO:0043041">
    <property type="term" value="P:amino acid activation for nonribosomal peptide biosynthetic process"/>
    <property type="evidence" value="ECO:0007669"/>
    <property type="project" value="TreeGrafter"/>
</dbReference>
<dbReference type="Gene3D" id="3.40.50.1820">
    <property type="entry name" value="alpha/beta hydrolase"/>
    <property type="match status" value="1"/>
</dbReference>
<dbReference type="PANTHER" id="PTHR45527">
    <property type="entry name" value="NONRIBOSOMAL PEPTIDE SYNTHETASE"/>
    <property type="match status" value="1"/>
</dbReference>
<dbReference type="PANTHER" id="PTHR45527:SF10">
    <property type="entry name" value="PYOCHELIN SYNTHASE PCHF"/>
    <property type="match status" value="1"/>
</dbReference>
<sequence>MNSVPESAWTVPAWTGTAAALPAVATDPDPVAALPSDSLLHLAFLDRAAETPDAVAVVAADRTLTYAELANESARLAGLLAARGLGCEALVAVVMEKGWEQVVACLGVLRAGAAYVPVDPQWPARRLADVLGAAGITEALTQPNLVETVAWPEGVAATAVAAPAADLSAGPAPAAPAVDIAPGDLAYVIYTSGSTGMPKGVMIEHGPAVNTVRDVNRELGCAPEDRVLALSALNFDLSVYDLFGPLSAGGAVVLPAPGDAREPGAWLRLATAAGVTLWNSVPALMAMFTEYVRTAPPAPLPPLRAVLMSGDWIPVGLPGEIRELFPEARQWSLGGATEASIWSIWHPITPADAELASIPYGRSMSGQHVYVGDGMMRPRPCWVPGEILIAGVGLARGYLGDAERTARSFVTDPATSARRYRTGDWGRLLPSGEIEFLGREDMQVKVGGHRIELGDVEAALLACPGVRGAVADVRGGRHRTRLTAQVLLEPGAGHSAEDVRALLAERVPSYLVPTSVTVRDEFPLTPNGKVDRKALAALAARTDEAAAEHVVEHPADADEELLLGIWRGFFTDPAPRPGQDVAGGAGDVATDRPADGAGHRPPPSSCGTHLSVTDNFFELGGDSLRAVRLMSVLRRETGVELPVSALFGAPTVRTLARRLREARETATRDGFDRPVVVPVRTTGDAVPLVFAHPVGGDVLCYSELARELGADQPFYALQSPDHDGRAPGFAELVTHYAQAVLDEVPGRRYRLGGWSMGAVLALELARELTARGCVVDLVAAVDVLETPQDLARAEISRDRLLGWLARDLAGLTGGVRPVPPGPFETLEELYEAVRGAGILPADIAPAEFASLYGRFEANAQALCGYRPGGPLTGTAVHFLQAEAGGGPAAAEGWRPLCAGGFTLTEVPGDHYTVLKGPGARTVATHLRALLTTPTPA</sequence>
<feature type="compositionally biased region" description="Basic and acidic residues" evidence="5">
    <location>
        <begin position="589"/>
        <end position="598"/>
    </location>
</feature>
<dbReference type="SMART" id="SM00824">
    <property type="entry name" value="PKS_TE"/>
    <property type="match status" value="1"/>
</dbReference>
<dbReference type="InterPro" id="IPR020802">
    <property type="entry name" value="TesA-like"/>
</dbReference>
<keyword evidence="3" id="KW-0597">Phosphoprotein</keyword>
<dbReference type="Pfam" id="PF00975">
    <property type="entry name" value="Thioesterase"/>
    <property type="match status" value="1"/>
</dbReference>
<proteinExistence type="predicted"/>
<feature type="domain" description="Carrier" evidence="6">
    <location>
        <begin position="583"/>
        <end position="663"/>
    </location>
</feature>
<dbReference type="AlphaFoldDB" id="A0A0P0FQB8"/>
<dbReference type="Pfam" id="PF00501">
    <property type="entry name" value="AMP-binding"/>
    <property type="match status" value="1"/>
</dbReference>
<dbReference type="Gene3D" id="3.40.50.980">
    <property type="match status" value="2"/>
</dbReference>
<dbReference type="Gene3D" id="1.10.1200.10">
    <property type="entry name" value="ACP-like"/>
    <property type="match status" value="1"/>
</dbReference>
<dbReference type="InterPro" id="IPR020845">
    <property type="entry name" value="AMP-binding_CS"/>
</dbReference>
<dbReference type="InterPro" id="IPR010071">
    <property type="entry name" value="AA_adenyl_dom"/>
</dbReference>
<dbReference type="GO" id="GO:0016874">
    <property type="term" value="F:ligase activity"/>
    <property type="evidence" value="ECO:0007669"/>
    <property type="project" value="UniProtKB-KW"/>
</dbReference>
<dbReference type="InterPro" id="IPR036736">
    <property type="entry name" value="ACP-like_sf"/>
</dbReference>
<evidence type="ECO:0000259" key="6">
    <source>
        <dbReference type="PROSITE" id="PS50075"/>
    </source>
</evidence>
<dbReference type="SUPFAM" id="SSF53474">
    <property type="entry name" value="alpha/beta-Hydrolases"/>
    <property type="match status" value="1"/>
</dbReference>
<accession>A0A0P0FQB8</accession>
<dbReference type="FunFam" id="3.40.50.12780:FF:000012">
    <property type="entry name" value="Non-ribosomal peptide synthetase"/>
    <property type="match status" value="1"/>
</dbReference>
<dbReference type="InterPro" id="IPR000873">
    <property type="entry name" value="AMP-dep_synth/lig_dom"/>
</dbReference>
<evidence type="ECO:0000256" key="3">
    <source>
        <dbReference type="ARBA" id="ARBA00022553"/>
    </source>
</evidence>
<dbReference type="PROSITE" id="PS00455">
    <property type="entry name" value="AMP_BINDING"/>
    <property type="match status" value="1"/>
</dbReference>
<dbReference type="Gene3D" id="3.30.300.30">
    <property type="match status" value="1"/>
</dbReference>
<dbReference type="InterPro" id="IPR020806">
    <property type="entry name" value="PKS_PP-bd"/>
</dbReference>
<evidence type="ECO:0000256" key="5">
    <source>
        <dbReference type="SAM" id="MobiDB-lite"/>
    </source>
</evidence>
<dbReference type="InterPro" id="IPR001031">
    <property type="entry name" value="Thioesterase"/>
</dbReference>
<feature type="region of interest" description="Disordered" evidence="5">
    <location>
        <begin position="576"/>
        <end position="607"/>
    </location>
</feature>
<comment type="pathway">
    <text evidence="1">Siderophore biosynthesis.</text>
</comment>
<dbReference type="InterPro" id="IPR009081">
    <property type="entry name" value="PP-bd_ACP"/>
</dbReference>
<dbReference type="Gene3D" id="2.30.38.10">
    <property type="entry name" value="Luciferase, Domain 3"/>
    <property type="match status" value="1"/>
</dbReference>
<dbReference type="PROSITE" id="PS50075">
    <property type="entry name" value="CARRIER"/>
    <property type="match status" value="1"/>
</dbReference>
<reference evidence="7" key="1">
    <citation type="journal article" date="2015" name="ACS Chem. Biol.">
        <title>Identification of Thiotetronic Acid Antibiotic Biosynthetic Pathways by Target-directed Genome Mining.</title>
        <authorList>
            <person name="Tang X."/>
            <person name="Li J."/>
            <person name="Millan-Aguinaga N."/>
            <person name="Zhang J.J."/>
            <person name="O'Neill E.C."/>
            <person name="Ugalde J.A."/>
            <person name="Jensen P.R."/>
            <person name="Mantovani S.M."/>
            <person name="Moore B.S."/>
        </authorList>
    </citation>
    <scope>NUCLEOTIDE SEQUENCE</scope>
    <source>
        <strain evidence="7">CNS-863</strain>
    </source>
</reference>
<gene>
    <name evidence="7" type="primary">tlmI</name>
</gene>
<dbReference type="SUPFAM" id="SSF56801">
    <property type="entry name" value="Acetyl-CoA synthetase-like"/>
    <property type="match status" value="1"/>
</dbReference>
<dbReference type="InterPro" id="IPR025110">
    <property type="entry name" value="AMP-bd_C"/>
</dbReference>
<dbReference type="Pfam" id="PF00550">
    <property type="entry name" value="PP-binding"/>
    <property type="match status" value="1"/>
</dbReference>
<dbReference type="InterPro" id="IPR045851">
    <property type="entry name" value="AMP-bd_C_sf"/>
</dbReference>
<dbReference type="NCBIfam" id="TIGR01733">
    <property type="entry name" value="AA-adenyl-dom"/>
    <property type="match status" value="1"/>
</dbReference>
<name>A0A0P0FQB8_SALPI</name>
<evidence type="ECO:0000256" key="1">
    <source>
        <dbReference type="ARBA" id="ARBA00004924"/>
    </source>
</evidence>
<evidence type="ECO:0000313" key="7">
    <source>
        <dbReference type="EMBL" id="ALJ49909.1"/>
    </source>
</evidence>
<protein>
    <submittedName>
        <fullName evidence="7">TlmI</fullName>
    </submittedName>
</protein>
<organism evidence="7">
    <name type="scientific">Salinispora pacifica DSM 45543 = CNS-863</name>
    <dbReference type="NCBI Taxonomy" id="999542"/>
    <lineage>
        <taxon>Bacteria</taxon>
        <taxon>Bacillati</taxon>
        <taxon>Actinomycetota</taxon>
        <taxon>Actinomycetes</taxon>
        <taxon>Micromonosporales</taxon>
        <taxon>Micromonosporaceae</taxon>
        <taxon>Salinispora</taxon>
    </lineage>
</organism>